<gene>
    <name evidence="2" type="ORF">NLI96_g10087</name>
</gene>
<feature type="compositionally biased region" description="Acidic residues" evidence="1">
    <location>
        <begin position="47"/>
        <end position="67"/>
    </location>
</feature>
<sequence length="197" mass="22294">MDDEIGNEAHSSGILLRTDYSDEQAWQNFLEKLHENESEFSSLAAMEPEEEEDDSSDSQDEEMDDDRDSPSEPTEAGGTNHPDQDEEMGENSPGNDEELHPPIFRIINPPETSSLRSLFTSISNLGSLRLLNDVDIRHAPLPPQGTKRVKPPHRLIDKDGFQEIYRGKRIWIYDLRSNRDQSVRVVGQQGDIYGTAT</sequence>
<protein>
    <submittedName>
        <fullName evidence="2">Uncharacterized protein</fullName>
    </submittedName>
</protein>
<dbReference type="EMBL" id="JANAWD010000548">
    <property type="protein sequence ID" value="KAJ3477975.1"/>
    <property type="molecule type" value="Genomic_DNA"/>
</dbReference>
<organism evidence="2 3">
    <name type="scientific">Meripilus lineatus</name>
    <dbReference type="NCBI Taxonomy" id="2056292"/>
    <lineage>
        <taxon>Eukaryota</taxon>
        <taxon>Fungi</taxon>
        <taxon>Dikarya</taxon>
        <taxon>Basidiomycota</taxon>
        <taxon>Agaricomycotina</taxon>
        <taxon>Agaricomycetes</taxon>
        <taxon>Polyporales</taxon>
        <taxon>Meripilaceae</taxon>
        <taxon>Meripilus</taxon>
    </lineage>
</organism>
<evidence type="ECO:0000313" key="3">
    <source>
        <dbReference type="Proteomes" id="UP001212997"/>
    </source>
</evidence>
<feature type="region of interest" description="Disordered" evidence="1">
    <location>
        <begin position="30"/>
        <end position="105"/>
    </location>
</feature>
<reference evidence="2" key="1">
    <citation type="submission" date="2022-07" db="EMBL/GenBank/DDBJ databases">
        <title>Genome Sequence of Physisporinus lineatus.</title>
        <authorList>
            <person name="Buettner E."/>
        </authorList>
    </citation>
    <scope>NUCLEOTIDE SEQUENCE</scope>
    <source>
        <strain evidence="2">VT162</strain>
    </source>
</reference>
<dbReference type="Proteomes" id="UP001212997">
    <property type="component" value="Unassembled WGS sequence"/>
</dbReference>
<keyword evidence="3" id="KW-1185">Reference proteome</keyword>
<comment type="caution">
    <text evidence="2">The sequence shown here is derived from an EMBL/GenBank/DDBJ whole genome shotgun (WGS) entry which is preliminary data.</text>
</comment>
<accession>A0AAD5UUE4</accession>
<evidence type="ECO:0000256" key="1">
    <source>
        <dbReference type="SAM" id="MobiDB-lite"/>
    </source>
</evidence>
<proteinExistence type="predicted"/>
<evidence type="ECO:0000313" key="2">
    <source>
        <dbReference type="EMBL" id="KAJ3477975.1"/>
    </source>
</evidence>
<dbReference type="AlphaFoldDB" id="A0AAD5UUE4"/>
<name>A0AAD5UUE4_9APHY</name>